<dbReference type="EMBL" id="CP017921">
    <property type="protein sequence ID" value="APH39395.1"/>
    <property type="molecule type" value="Genomic_DNA"/>
</dbReference>
<dbReference type="RefSeq" id="WP_072561822.1">
    <property type="nucleotide sequence ID" value="NZ_CP017921.1"/>
</dbReference>
<dbReference type="PANTHER" id="PTHR36507">
    <property type="entry name" value="BLL1555 PROTEIN"/>
    <property type="match status" value="1"/>
</dbReference>
<dbReference type="SUPFAM" id="SSF49503">
    <property type="entry name" value="Cupredoxins"/>
    <property type="match status" value="1"/>
</dbReference>
<dbReference type="PANTHER" id="PTHR36507:SF1">
    <property type="entry name" value="BLL1555 PROTEIN"/>
    <property type="match status" value="1"/>
</dbReference>
<dbReference type="Proteomes" id="UP000198669">
    <property type="component" value="Unassembled WGS sequence"/>
</dbReference>
<accession>A0A1L3Q3G3</accession>
<dbReference type="Proteomes" id="UP000186879">
    <property type="component" value="Chromosome"/>
</dbReference>
<evidence type="ECO:0000313" key="7">
    <source>
        <dbReference type="Proteomes" id="UP000267921"/>
    </source>
</evidence>
<name>A0A1L3Q3G3_9EURY</name>
<organism evidence="2 5">
    <name type="scientific">Methanohalophilus halophilus</name>
    <dbReference type="NCBI Taxonomy" id="2177"/>
    <lineage>
        <taxon>Archaea</taxon>
        <taxon>Methanobacteriati</taxon>
        <taxon>Methanobacteriota</taxon>
        <taxon>Stenosarchaea group</taxon>
        <taxon>Methanomicrobia</taxon>
        <taxon>Methanosarcinales</taxon>
        <taxon>Methanosarcinaceae</taxon>
        <taxon>Methanohalophilus</taxon>
    </lineage>
</organism>
<evidence type="ECO:0000256" key="1">
    <source>
        <dbReference type="SAM" id="MobiDB-lite"/>
    </source>
</evidence>
<dbReference type="GeneID" id="30583665"/>
<reference evidence="4 6" key="2">
    <citation type="submission" date="2016-10" db="EMBL/GenBank/DDBJ databases">
        <authorList>
            <person name="de Groot N.N."/>
        </authorList>
    </citation>
    <scope>NUCLEOTIDE SEQUENCE [LARGE SCALE GENOMIC DNA]</scope>
    <source>
        <strain evidence="4 6">Z-7982</strain>
    </source>
</reference>
<dbReference type="AlphaFoldDB" id="A0A1L3Q3G3"/>
<dbReference type="EMBL" id="FNMU01000007">
    <property type="protein sequence ID" value="SDW95785.1"/>
    <property type="molecule type" value="Genomic_DNA"/>
</dbReference>
<evidence type="ECO:0000313" key="5">
    <source>
        <dbReference type="Proteomes" id="UP000186879"/>
    </source>
</evidence>
<dbReference type="Proteomes" id="UP000267921">
    <property type="component" value="Unassembled WGS sequence"/>
</dbReference>
<dbReference type="Gene3D" id="2.60.40.420">
    <property type="entry name" value="Cupredoxins - blue copper proteins"/>
    <property type="match status" value="1"/>
</dbReference>
<evidence type="ECO:0000313" key="3">
    <source>
        <dbReference type="EMBL" id="RNI07686.1"/>
    </source>
</evidence>
<dbReference type="PROSITE" id="PS51257">
    <property type="entry name" value="PROKAR_LIPOPROTEIN"/>
    <property type="match status" value="1"/>
</dbReference>
<dbReference type="InterPro" id="IPR052721">
    <property type="entry name" value="ET_Amicyanin"/>
</dbReference>
<evidence type="ECO:0000313" key="2">
    <source>
        <dbReference type="EMBL" id="APH39395.1"/>
    </source>
</evidence>
<proteinExistence type="predicted"/>
<gene>
    <name evidence="2" type="ORF">BHR79_07815</name>
    <name evidence="3" type="ORF">EFE40_09030</name>
    <name evidence="4" type="ORF">SAMN04515625_1939</name>
</gene>
<evidence type="ECO:0008006" key="8">
    <source>
        <dbReference type="Google" id="ProtNLM"/>
    </source>
</evidence>
<reference evidence="2 5" key="1">
    <citation type="submission" date="2016-10" db="EMBL/GenBank/DDBJ databases">
        <title>Methanohalophilus halophilus.</title>
        <authorList>
            <person name="L'haridon S."/>
        </authorList>
    </citation>
    <scope>NUCLEOTIDE SEQUENCE [LARGE SCALE GENOMIC DNA]</scope>
    <source>
        <strain evidence="2 5">Z-7982</strain>
    </source>
</reference>
<dbReference type="InterPro" id="IPR008972">
    <property type="entry name" value="Cupredoxin"/>
</dbReference>
<reference evidence="3 7" key="3">
    <citation type="submission" date="2018-10" db="EMBL/GenBank/DDBJ databases">
        <title>Cultivation of a novel Methanohalophilus strain from Kebrit Deep of the Red Sea and a genomic comparison of members of the genus Methanohalophilus.</title>
        <authorList>
            <person name="Guan Y."/>
            <person name="Ngugi D.K."/>
            <person name="Stingl U."/>
        </authorList>
    </citation>
    <scope>NUCLEOTIDE SEQUENCE [LARGE SCALE GENOMIC DNA]</scope>
    <source>
        <strain evidence="3 7">DSM 3094</strain>
    </source>
</reference>
<protein>
    <recommendedName>
        <fullName evidence="8">Plastocyanin</fullName>
    </recommendedName>
</protein>
<dbReference type="OrthoDB" id="137915at2157"/>
<feature type="region of interest" description="Disordered" evidence="1">
    <location>
        <begin position="22"/>
        <end position="67"/>
    </location>
</feature>
<evidence type="ECO:0000313" key="4">
    <source>
        <dbReference type="EMBL" id="SDW95785.1"/>
    </source>
</evidence>
<dbReference type="EMBL" id="RJJG01000007">
    <property type="protein sequence ID" value="RNI07686.1"/>
    <property type="molecule type" value="Genomic_DNA"/>
</dbReference>
<dbReference type="STRING" id="2177.BHR79_07815"/>
<feature type="compositionally biased region" description="Acidic residues" evidence="1">
    <location>
        <begin position="37"/>
        <end position="65"/>
    </location>
</feature>
<dbReference type="KEGG" id="mhaz:BHR79_07815"/>
<sequence length="153" mass="17692">MKKIIILLIVISLLGLGCTTQDTPDQDEQVPVNGEDNQSDEDNQTDEDVNGEENVSEPDDTELEDYTPREYRVLLRNYNAIPRSLEINRTDTVIWRNEQSDPKRLFTIKSEEGLWDDQKLAFGKTFRYTFNETGQFKAYVPPWNGMNVTITVK</sequence>
<evidence type="ECO:0000313" key="6">
    <source>
        <dbReference type="Proteomes" id="UP000198669"/>
    </source>
</evidence>
<keyword evidence="5" id="KW-1185">Reference proteome</keyword>